<dbReference type="RefSeq" id="WP_154176190.1">
    <property type="nucleotide sequence ID" value="NZ_WJXZ01000009.1"/>
</dbReference>
<sequence>MKSLFASALIALTLGASTVSFANDPNVGTEKIATFQSVVYPVINSAKIRVNVNKAKGSRIHVTLKNEAGETLATEQLNKSTESSAIRFDLGQLEDGNYQVEVSDGLNKQVKEVKLHTTAPAVATERHIAMN</sequence>
<evidence type="ECO:0000256" key="1">
    <source>
        <dbReference type="SAM" id="SignalP"/>
    </source>
</evidence>
<evidence type="ECO:0008006" key="4">
    <source>
        <dbReference type="Google" id="ProtNLM"/>
    </source>
</evidence>
<accession>A0A7K0ELZ7</accession>
<dbReference type="OrthoDB" id="956622at2"/>
<dbReference type="Proteomes" id="UP000441754">
    <property type="component" value="Unassembled WGS sequence"/>
</dbReference>
<evidence type="ECO:0000313" key="3">
    <source>
        <dbReference type="Proteomes" id="UP000441754"/>
    </source>
</evidence>
<dbReference type="EMBL" id="WJXZ01000009">
    <property type="protein sequence ID" value="MRS62824.1"/>
    <property type="molecule type" value="Genomic_DNA"/>
</dbReference>
<name>A0A7K0ELZ7_9BACT</name>
<keyword evidence="1" id="KW-0732">Signal</keyword>
<comment type="caution">
    <text evidence="2">The sequence shown here is derived from an EMBL/GenBank/DDBJ whole genome shotgun (WGS) entry which is preliminary data.</text>
</comment>
<organism evidence="2 3">
    <name type="scientific">Larkinella terrae</name>
    <dbReference type="NCBI Taxonomy" id="2025311"/>
    <lineage>
        <taxon>Bacteria</taxon>
        <taxon>Pseudomonadati</taxon>
        <taxon>Bacteroidota</taxon>
        <taxon>Cytophagia</taxon>
        <taxon>Cytophagales</taxon>
        <taxon>Spirosomataceae</taxon>
        <taxon>Larkinella</taxon>
    </lineage>
</organism>
<protein>
    <recommendedName>
        <fullName evidence="4">T9SS type A sorting domain-containing protein</fullName>
    </recommendedName>
</protein>
<feature type="chain" id="PRO_5029742285" description="T9SS type A sorting domain-containing protein" evidence="1">
    <location>
        <begin position="23"/>
        <end position="131"/>
    </location>
</feature>
<evidence type="ECO:0000313" key="2">
    <source>
        <dbReference type="EMBL" id="MRS62824.1"/>
    </source>
</evidence>
<proteinExistence type="predicted"/>
<dbReference type="AlphaFoldDB" id="A0A7K0ELZ7"/>
<dbReference type="Gene3D" id="2.60.40.3080">
    <property type="match status" value="1"/>
</dbReference>
<feature type="signal peptide" evidence="1">
    <location>
        <begin position="1"/>
        <end position="22"/>
    </location>
</feature>
<reference evidence="2 3" key="1">
    <citation type="journal article" date="2018" name="Antonie Van Leeuwenhoek">
        <title>Larkinella terrae sp. nov., isolated from soil on Jeju Island, South Korea.</title>
        <authorList>
            <person name="Ten L.N."/>
            <person name="Jeon J."/>
            <person name="Park S.J."/>
            <person name="Park S."/>
            <person name="Lee S.Y."/>
            <person name="Kim M.K."/>
            <person name="Jung H.Y."/>
        </authorList>
    </citation>
    <scope>NUCLEOTIDE SEQUENCE [LARGE SCALE GENOMIC DNA]</scope>
    <source>
        <strain evidence="2 3">KCTC 52001</strain>
    </source>
</reference>
<keyword evidence="3" id="KW-1185">Reference proteome</keyword>
<gene>
    <name evidence="2" type="ORF">GJJ30_16105</name>
</gene>